<reference evidence="2 3" key="1">
    <citation type="journal article" date="2015" name="Proc. Natl. Acad. Sci. U.S.A.">
        <title>The resurrection genome of Boea hygrometrica: A blueprint for survival of dehydration.</title>
        <authorList>
            <person name="Xiao L."/>
            <person name="Yang G."/>
            <person name="Zhang L."/>
            <person name="Yang X."/>
            <person name="Zhao S."/>
            <person name="Ji Z."/>
            <person name="Zhou Q."/>
            <person name="Hu M."/>
            <person name="Wang Y."/>
            <person name="Chen M."/>
            <person name="Xu Y."/>
            <person name="Jin H."/>
            <person name="Xiao X."/>
            <person name="Hu G."/>
            <person name="Bao F."/>
            <person name="Hu Y."/>
            <person name="Wan P."/>
            <person name="Li L."/>
            <person name="Deng X."/>
            <person name="Kuang T."/>
            <person name="Xiang C."/>
            <person name="Zhu J.K."/>
            <person name="Oliver M.J."/>
            <person name="He Y."/>
        </authorList>
    </citation>
    <scope>NUCLEOTIDE SEQUENCE [LARGE SCALE GENOMIC DNA]</scope>
    <source>
        <strain evidence="3">cv. XS01</strain>
    </source>
</reference>
<dbReference type="PANTHER" id="PTHR33265:SF26">
    <property type="entry name" value="OS06G0554600 PROTEIN"/>
    <property type="match status" value="1"/>
</dbReference>
<name>A0A2Z7AUK1_9LAMI</name>
<dbReference type="OrthoDB" id="696337at2759"/>
<evidence type="ECO:0000313" key="2">
    <source>
        <dbReference type="EMBL" id="KZV25554.1"/>
    </source>
</evidence>
<organism evidence="2 3">
    <name type="scientific">Dorcoceras hygrometricum</name>
    <dbReference type="NCBI Taxonomy" id="472368"/>
    <lineage>
        <taxon>Eukaryota</taxon>
        <taxon>Viridiplantae</taxon>
        <taxon>Streptophyta</taxon>
        <taxon>Embryophyta</taxon>
        <taxon>Tracheophyta</taxon>
        <taxon>Spermatophyta</taxon>
        <taxon>Magnoliopsida</taxon>
        <taxon>eudicotyledons</taxon>
        <taxon>Gunneridae</taxon>
        <taxon>Pentapetalae</taxon>
        <taxon>asterids</taxon>
        <taxon>lamiids</taxon>
        <taxon>Lamiales</taxon>
        <taxon>Gesneriaceae</taxon>
        <taxon>Didymocarpoideae</taxon>
        <taxon>Trichosporeae</taxon>
        <taxon>Loxocarpinae</taxon>
        <taxon>Dorcoceras</taxon>
    </lineage>
</organism>
<accession>A0A2Z7AUK1</accession>
<protein>
    <submittedName>
        <fullName evidence="2">Uncharacterized protein</fullName>
    </submittedName>
</protein>
<evidence type="ECO:0000313" key="3">
    <source>
        <dbReference type="Proteomes" id="UP000250235"/>
    </source>
</evidence>
<dbReference type="EMBL" id="KV011863">
    <property type="protein sequence ID" value="KZV25554.1"/>
    <property type="molecule type" value="Genomic_DNA"/>
</dbReference>
<proteinExistence type="predicted"/>
<feature type="compositionally biased region" description="Basic residues" evidence="1">
    <location>
        <begin position="103"/>
        <end position="115"/>
    </location>
</feature>
<dbReference type="PANTHER" id="PTHR33265">
    <property type="entry name" value="AVR9/CF-9 RAPIDLY ELICITED PROTEIN-RELATED"/>
    <property type="match status" value="1"/>
</dbReference>
<gene>
    <name evidence="2" type="ORF">F511_26968</name>
</gene>
<feature type="compositionally biased region" description="Basic and acidic residues" evidence="1">
    <location>
        <begin position="122"/>
        <end position="131"/>
    </location>
</feature>
<feature type="region of interest" description="Disordered" evidence="1">
    <location>
        <begin position="100"/>
        <end position="168"/>
    </location>
</feature>
<sequence>MVEIGKRPKEIGKKYWNMLKIMVYMMRKGVCKSKLMLDFHMLLSQGRLATKAINKLIDLHNRRGYIAALTCRSDDSRMSFISPREYEFSCSNTPVCDKSCNSSKRRNHHHHHHHQTGASRAEGFRDPERLRRQSRGISGPGIRPRDLHGGGVAAGPAERCRQTPPGGQGCGGVHQEVLQGFEEPEENSCFGNSITISQMGSIDP</sequence>
<dbReference type="AlphaFoldDB" id="A0A2Z7AUK1"/>
<evidence type="ECO:0000256" key="1">
    <source>
        <dbReference type="SAM" id="MobiDB-lite"/>
    </source>
</evidence>
<dbReference type="Proteomes" id="UP000250235">
    <property type="component" value="Unassembled WGS sequence"/>
</dbReference>
<keyword evidence="3" id="KW-1185">Reference proteome</keyword>